<gene>
    <name evidence="3" type="ORF">ACFSTF_04965</name>
</gene>
<dbReference type="SUPFAM" id="SSF54506">
    <property type="entry name" value="Diaminopimelate epimerase-like"/>
    <property type="match status" value="1"/>
</dbReference>
<keyword evidence="2 3" id="KW-0413">Isomerase</keyword>
<evidence type="ECO:0000256" key="2">
    <source>
        <dbReference type="ARBA" id="ARBA00023235"/>
    </source>
</evidence>
<evidence type="ECO:0000313" key="4">
    <source>
        <dbReference type="Proteomes" id="UP001597458"/>
    </source>
</evidence>
<evidence type="ECO:0000256" key="1">
    <source>
        <dbReference type="ARBA" id="ARBA00008270"/>
    </source>
</evidence>
<dbReference type="Gene3D" id="3.10.310.10">
    <property type="entry name" value="Diaminopimelate Epimerase, Chain A, domain 1"/>
    <property type="match status" value="2"/>
</dbReference>
<dbReference type="InterPro" id="IPR003719">
    <property type="entry name" value="Phenazine_PhzF-like"/>
</dbReference>
<dbReference type="EMBL" id="JBHUMR010000008">
    <property type="protein sequence ID" value="MFD2616659.1"/>
    <property type="molecule type" value="Genomic_DNA"/>
</dbReference>
<evidence type="ECO:0000313" key="3">
    <source>
        <dbReference type="EMBL" id="MFD2616659.1"/>
    </source>
</evidence>
<name>A0ABW5PP82_9BACI</name>
<accession>A0ABW5PP82</accession>
<protein>
    <submittedName>
        <fullName evidence="3">PhzF family phenazine biosynthesis isomerase</fullName>
    </submittedName>
</protein>
<dbReference type="PANTHER" id="PTHR13774">
    <property type="entry name" value="PHENAZINE BIOSYNTHESIS PROTEIN"/>
    <property type="match status" value="1"/>
</dbReference>
<comment type="caution">
    <text evidence="3">The sequence shown here is derived from an EMBL/GenBank/DDBJ whole genome shotgun (WGS) entry which is preliminary data.</text>
</comment>
<keyword evidence="4" id="KW-1185">Reference proteome</keyword>
<dbReference type="Pfam" id="PF02567">
    <property type="entry name" value="PhzC-PhzF"/>
    <property type="match status" value="1"/>
</dbReference>
<comment type="similarity">
    <text evidence="1">Belongs to the PhzF family.</text>
</comment>
<reference evidence="4" key="1">
    <citation type="journal article" date="2019" name="Int. J. Syst. Evol. Microbiol.">
        <title>The Global Catalogue of Microorganisms (GCM) 10K type strain sequencing project: providing services to taxonomists for standard genome sequencing and annotation.</title>
        <authorList>
            <consortium name="The Broad Institute Genomics Platform"/>
            <consortium name="The Broad Institute Genome Sequencing Center for Infectious Disease"/>
            <person name="Wu L."/>
            <person name="Ma J."/>
        </authorList>
    </citation>
    <scope>NUCLEOTIDE SEQUENCE [LARGE SCALE GENOMIC DNA]</scope>
    <source>
        <strain evidence="4">TISTR 2241</strain>
    </source>
</reference>
<proteinExistence type="inferred from homology"/>
<dbReference type="GO" id="GO:0016853">
    <property type="term" value="F:isomerase activity"/>
    <property type="evidence" value="ECO:0007669"/>
    <property type="project" value="UniProtKB-KW"/>
</dbReference>
<sequence length="311" mass="35305">MKKITIYHYDAFSHIPNRGNPAGIVITTANLSETEMQNIATYVRYNETAFFLPSKVADFKIRYFTPGHEVDLCGHATIAMVYALYSKKIIDHKKEVLIETKAGVLPIKIQRNRIGQLQVTMHQRPPEFKPFRGSIKSLARSLDITNDDIDSSLPIVYGSTGTWTLLVPIKRLEVFKRMNPKNTHFPFILQDMPKVSIHPFCLETYSHDCNMHARHFSSPYSGTKEDPVTGTASGVMGAYYLTYIHPEKSKKLVIEQGQEMGKRGEVVVQIQYEDEKPIVTITGTAVYVNKVEIDQEEIDQGLIQGKIQKQN</sequence>
<organism evidence="3 4">
    <name type="scientific">Terrilactibacillus laevilacticus</name>
    <dbReference type="NCBI Taxonomy" id="1380157"/>
    <lineage>
        <taxon>Bacteria</taxon>
        <taxon>Bacillati</taxon>
        <taxon>Bacillota</taxon>
        <taxon>Bacilli</taxon>
        <taxon>Bacillales</taxon>
        <taxon>Bacillaceae</taxon>
        <taxon>Terrilactibacillus</taxon>
    </lineage>
</organism>
<dbReference type="NCBIfam" id="TIGR00654">
    <property type="entry name" value="PhzF_family"/>
    <property type="match status" value="1"/>
</dbReference>
<dbReference type="Proteomes" id="UP001597458">
    <property type="component" value="Unassembled WGS sequence"/>
</dbReference>
<dbReference type="RefSeq" id="WP_141189476.1">
    <property type="nucleotide sequence ID" value="NZ_JBHUMR010000008.1"/>
</dbReference>
<dbReference type="PIRSF" id="PIRSF016184">
    <property type="entry name" value="PhzC_PhzF"/>
    <property type="match status" value="1"/>
</dbReference>
<dbReference type="PANTHER" id="PTHR13774:SF17">
    <property type="entry name" value="PHENAZINE BIOSYNTHESIS-LIKE DOMAIN-CONTAINING PROTEIN"/>
    <property type="match status" value="1"/>
</dbReference>